<accession>A0A0P9CZ39</accession>
<dbReference type="Proteomes" id="UP000050509">
    <property type="component" value="Unassembled WGS sequence"/>
</dbReference>
<evidence type="ECO:0000313" key="2">
    <source>
        <dbReference type="Proteomes" id="UP000050509"/>
    </source>
</evidence>
<dbReference type="InterPro" id="IPR032710">
    <property type="entry name" value="NTF2-like_dom_sf"/>
</dbReference>
<keyword evidence="2" id="KW-1185">Reference proteome</keyword>
<comment type="caution">
    <text evidence="1">The sequence shown here is derived from an EMBL/GenBank/DDBJ whole genome shotgun (WGS) entry which is preliminary data.</text>
</comment>
<dbReference type="AlphaFoldDB" id="A0A0P9CZ39"/>
<dbReference type="Pfam" id="PF07366">
    <property type="entry name" value="SnoaL"/>
    <property type="match status" value="1"/>
</dbReference>
<dbReference type="Gene3D" id="3.10.450.50">
    <property type="match status" value="1"/>
</dbReference>
<dbReference type="InterPro" id="IPR009959">
    <property type="entry name" value="Cyclase_SnoaL-like"/>
</dbReference>
<protein>
    <submittedName>
        <fullName evidence="1">Uncharacterized protein</fullName>
    </submittedName>
</protein>
<organism evidence="1 2">
    <name type="scientific">Kouleothrix aurantiaca</name>
    <dbReference type="NCBI Taxonomy" id="186479"/>
    <lineage>
        <taxon>Bacteria</taxon>
        <taxon>Bacillati</taxon>
        <taxon>Chloroflexota</taxon>
        <taxon>Chloroflexia</taxon>
        <taxon>Chloroflexales</taxon>
        <taxon>Roseiflexineae</taxon>
        <taxon>Roseiflexaceae</taxon>
        <taxon>Kouleothrix</taxon>
    </lineage>
</organism>
<evidence type="ECO:0000313" key="1">
    <source>
        <dbReference type="EMBL" id="KPV51750.1"/>
    </source>
</evidence>
<dbReference type="GO" id="GO:0030638">
    <property type="term" value="P:polyketide metabolic process"/>
    <property type="evidence" value="ECO:0007669"/>
    <property type="project" value="InterPro"/>
</dbReference>
<gene>
    <name evidence="1" type="ORF">SE17_19440</name>
</gene>
<dbReference type="SUPFAM" id="SSF54427">
    <property type="entry name" value="NTF2-like"/>
    <property type="match status" value="1"/>
</dbReference>
<name>A0A0P9CZ39_9CHLR</name>
<proteinExistence type="predicted"/>
<sequence>MTNYLKALELRAPVAAFFTPDVKFVTMGGQTIQGREEVAEFIRWLHQDAFDARPEFKATLIAGDQATLEADFVGRHTAEFFGVPASQHNVRVPYAVVYDLRDGLIAELRFYMPMNVLMEQITTSGVPALAAA</sequence>
<reference evidence="1 2" key="1">
    <citation type="submission" date="2015-09" db="EMBL/GenBank/DDBJ databases">
        <title>Draft genome sequence of Kouleothrix aurantiaca JCM 19913.</title>
        <authorList>
            <person name="Hemp J."/>
        </authorList>
    </citation>
    <scope>NUCLEOTIDE SEQUENCE [LARGE SCALE GENOMIC DNA]</scope>
    <source>
        <strain evidence="1 2">COM-B</strain>
    </source>
</reference>
<dbReference type="EMBL" id="LJCR01000791">
    <property type="protein sequence ID" value="KPV51750.1"/>
    <property type="molecule type" value="Genomic_DNA"/>
</dbReference>